<sequence>MFSTTNTVRRSALGQGVDPLGMPLFVCAGCSVRIERSMATYLRLKGRVLCSTCLDRMESELTTGSNRNEAAPSVPTQESPMS</sequence>
<evidence type="ECO:0000256" key="1">
    <source>
        <dbReference type="SAM" id="MobiDB-lite"/>
    </source>
</evidence>
<evidence type="ECO:0000313" key="2">
    <source>
        <dbReference type="EMBL" id="CAE07926.1"/>
    </source>
</evidence>
<dbReference type="EMBL" id="BX569692">
    <property type="protein sequence ID" value="CAE07926.1"/>
    <property type="molecule type" value="Genomic_DNA"/>
</dbReference>
<dbReference type="AlphaFoldDB" id="Q7U6C7"/>
<reference evidence="2 3" key="1">
    <citation type="journal article" date="2003" name="Nature">
        <title>The genome of a motile marine Synechococcus.</title>
        <authorList>
            <person name="Palenik B."/>
            <person name="Brahamsha B."/>
            <person name="Larimer F."/>
            <person name="Land M."/>
            <person name="Hauser L."/>
            <person name="Chain P."/>
            <person name="Lamerdin J."/>
            <person name="Regala W."/>
            <person name="Allen E.A."/>
            <person name="McCarren J."/>
            <person name="Paulsen I."/>
            <person name="Dufresne A."/>
            <person name="Partensky F."/>
            <person name="Webb E."/>
            <person name="Waterbury J."/>
        </authorList>
    </citation>
    <scope>NUCLEOTIDE SEQUENCE [LARGE SCALE GENOMIC DNA]</scope>
    <source>
        <strain evidence="2 3">WH8102</strain>
    </source>
</reference>
<feature type="region of interest" description="Disordered" evidence="1">
    <location>
        <begin position="60"/>
        <end position="82"/>
    </location>
</feature>
<dbReference type="KEGG" id="syw:SYNW1411"/>
<dbReference type="HOGENOM" id="CLU_2557113_0_0_3"/>
<name>Q7U6C7_PARMW</name>
<protein>
    <submittedName>
        <fullName evidence="2">Uncharacterized protein</fullName>
    </submittedName>
</protein>
<gene>
    <name evidence="2" type="ordered locus">SYNW1411</name>
</gene>
<accession>Q7U6C7</accession>
<keyword evidence="3" id="KW-1185">Reference proteome</keyword>
<organism evidence="2 3">
    <name type="scientific">Parasynechococcus marenigrum (strain WH8102)</name>
    <dbReference type="NCBI Taxonomy" id="84588"/>
    <lineage>
        <taxon>Bacteria</taxon>
        <taxon>Bacillati</taxon>
        <taxon>Cyanobacteriota</taxon>
        <taxon>Cyanophyceae</taxon>
        <taxon>Synechococcales</taxon>
        <taxon>Prochlorococcaceae</taxon>
        <taxon>Parasynechococcus</taxon>
        <taxon>Parasynechococcus marenigrum</taxon>
    </lineage>
</organism>
<proteinExistence type="predicted"/>
<dbReference type="STRING" id="84588.SYNW1411"/>
<dbReference type="eggNOG" id="ENOG502ZN7K">
    <property type="taxonomic scope" value="Bacteria"/>
</dbReference>
<evidence type="ECO:0000313" key="3">
    <source>
        <dbReference type="Proteomes" id="UP000001422"/>
    </source>
</evidence>
<dbReference type="Proteomes" id="UP000001422">
    <property type="component" value="Chromosome"/>
</dbReference>